<dbReference type="AlphaFoldDB" id="A0A7C8MBS7"/>
<feature type="compositionally biased region" description="Basic residues" evidence="1">
    <location>
        <begin position="117"/>
        <end position="131"/>
    </location>
</feature>
<organism evidence="2 3">
    <name type="scientific">Massariosphaeria phaeospora</name>
    <dbReference type="NCBI Taxonomy" id="100035"/>
    <lineage>
        <taxon>Eukaryota</taxon>
        <taxon>Fungi</taxon>
        <taxon>Dikarya</taxon>
        <taxon>Ascomycota</taxon>
        <taxon>Pezizomycotina</taxon>
        <taxon>Dothideomycetes</taxon>
        <taxon>Pleosporomycetidae</taxon>
        <taxon>Pleosporales</taxon>
        <taxon>Pleosporales incertae sedis</taxon>
        <taxon>Massariosphaeria</taxon>
    </lineage>
</organism>
<feature type="compositionally biased region" description="Low complexity" evidence="1">
    <location>
        <begin position="141"/>
        <end position="159"/>
    </location>
</feature>
<feature type="compositionally biased region" description="Low complexity" evidence="1">
    <location>
        <begin position="195"/>
        <end position="209"/>
    </location>
</feature>
<evidence type="ECO:0000313" key="3">
    <source>
        <dbReference type="Proteomes" id="UP000481861"/>
    </source>
</evidence>
<feature type="region of interest" description="Disordered" evidence="1">
    <location>
        <begin position="74"/>
        <end position="209"/>
    </location>
</feature>
<keyword evidence="3" id="KW-1185">Reference proteome</keyword>
<gene>
    <name evidence="2" type="ORF">BDV95DRAFT_393092</name>
</gene>
<proteinExistence type="predicted"/>
<accession>A0A7C8MBS7</accession>
<dbReference type="Proteomes" id="UP000481861">
    <property type="component" value="Unassembled WGS sequence"/>
</dbReference>
<protein>
    <submittedName>
        <fullName evidence="2">Uncharacterized protein</fullName>
    </submittedName>
</protein>
<dbReference type="EMBL" id="JAADJZ010000009">
    <property type="protein sequence ID" value="KAF2872675.1"/>
    <property type="molecule type" value="Genomic_DNA"/>
</dbReference>
<reference evidence="2 3" key="1">
    <citation type="submission" date="2020-01" db="EMBL/GenBank/DDBJ databases">
        <authorList>
            <consortium name="DOE Joint Genome Institute"/>
            <person name="Haridas S."/>
            <person name="Albert R."/>
            <person name="Binder M."/>
            <person name="Bloem J."/>
            <person name="Labutti K."/>
            <person name="Salamov A."/>
            <person name="Andreopoulos B."/>
            <person name="Baker S.E."/>
            <person name="Barry K."/>
            <person name="Bills G."/>
            <person name="Bluhm B.H."/>
            <person name="Cannon C."/>
            <person name="Castanera R."/>
            <person name="Culley D.E."/>
            <person name="Daum C."/>
            <person name="Ezra D."/>
            <person name="Gonzalez J.B."/>
            <person name="Henrissat B."/>
            <person name="Kuo A."/>
            <person name="Liang C."/>
            <person name="Lipzen A."/>
            <person name="Lutzoni F."/>
            <person name="Magnuson J."/>
            <person name="Mondo S."/>
            <person name="Nolan M."/>
            <person name="Ohm R."/>
            <person name="Pangilinan J."/>
            <person name="Park H.-J.H."/>
            <person name="Ramirez L."/>
            <person name="Alfaro M."/>
            <person name="Sun H."/>
            <person name="Tritt A."/>
            <person name="Yoshinaga Y."/>
            <person name="Zwiers L.-H.L."/>
            <person name="Turgeon B.G."/>
            <person name="Goodwin S.B."/>
            <person name="Spatafora J.W."/>
            <person name="Crous P.W."/>
            <person name="Grigoriev I.V."/>
        </authorList>
    </citation>
    <scope>NUCLEOTIDE SEQUENCE [LARGE SCALE GENOMIC DNA]</scope>
    <source>
        <strain evidence="2 3">CBS 611.86</strain>
    </source>
</reference>
<evidence type="ECO:0000256" key="1">
    <source>
        <dbReference type="SAM" id="MobiDB-lite"/>
    </source>
</evidence>
<sequence length="209" mass="22425">MIDLRNLDISNWQLVLSPHDVAATHDRSAAGRSSALAASKCHAPNSDVTVTITIAGGHLVSLVSGLWSLCHLPRSSPPPRPPARDIASPISSVVPDCTEPPNTATSQRPASAPAPRLRPHLIPRSQSRHPRPPPVRLAHGASPRSSAPRRTAPPVRRQANPSEGERRTPPSRNSPTPFAFASWPPSLATDRRLAPPRFLRAPRASRTPS</sequence>
<evidence type="ECO:0000313" key="2">
    <source>
        <dbReference type="EMBL" id="KAF2872675.1"/>
    </source>
</evidence>
<comment type="caution">
    <text evidence="2">The sequence shown here is derived from an EMBL/GenBank/DDBJ whole genome shotgun (WGS) entry which is preliminary data.</text>
</comment>
<name>A0A7C8MBS7_9PLEO</name>